<name>A0A6G0XVD7_9STRA</name>
<dbReference type="PROSITE" id="PS50090">
    <property type="entry name" value="MYB_LIKE"/>
    <property type="match status" value="3"/>
</dbReference>
<dbReference type="PANTHER" id="PTHR45614">
    <property type="entry name" value="MYB PROTEIN-RELATED"/>
    <property type="match status" value="1"/>
</dbReference>
<gene>
    <name evidence="6" type="ORF">Ae201684_000899</name>
</gene>
<feature type="compositionally biased region" description="Low complexity" evidence="3">
    <location>
        <begin position="200"/>
        <end position="209"/>
    </location>
</feature>
<dbReference type="SMART" id="SM00717">
    <property type="entry name" value="SANT"/>
    <property type="match status" value="3"/>
</dbReference>
<dbReference type="SUPFAM" id="SSF46689">
    <property type="entry name" value="Homeodomain-like"/>
    <property type="match status" value="2"/>
</dbReference>
<dbReference type="GO" id="GO:0000981">
    <property type="term" value="F:DNA-binding transcription factor activity, RNA polymerase II-specific"/>
    <property type="evidence" value="ECO:0007669"/>
    <property type="project" value="TreeGrafter"/>
</dbReference>
<feature type="domain" description="HTH myb-type" evidence="5">
    <location>
        <begin position="130"/>
        <end position="180"/>
    </location>
</feature>
<feature type="region of interest" description="Disordered" evidence="3">
    <location>
        <begin position="185"/>
        <end position="229"/>
    </location>
</feature>
<sequence length="327" mass="36508">MKRQLRKSHEMKRTSSSCQESNAMATTWSPEEDDVLRRAVFTHGGKKWKTISLAFRPPRAPSECQHRWNYLQNHGASIKQAWSAAEDQRMVQLIHTYGAGKWAVIASYLPGRNGKQCRERWHNQLNPAINKTPWSEEENEMIRKMQATYGNRWAKIAECLTGRTDNAIKNHWHSSIKPQLKKAQKAQANSRALKNKAKKAALASPPSKSLCRPPTPPSSSPAPPSLPFLDDKLVDDSDGLLAGASSPTIVSHFDWSVKSAAVTAWNGGMQVAPLESWLDELPDDHMLPSSLNEHELFSTGDHPFSPVDDCCAMDMSDVMDLILSTTD</sequence>
<reference evidence="6 7" key="1">
    <citation type="submission" date="2019-07" db="EMBL/GenBank/DDBJ databases">
        <title>Genomics analysis of Aphanomyces spp. identifies a new class of oomycete effector associated with host adaptation.</title>
        <authorList>
            <person name="Gaulin E."/>
        </authorList>
    </citation>
    <scope>NUCLEOTIDE SEQUENCE [LARGE SCALE GENOMIC DNA]</scope>
    <source>
        <strain evidence="6 7">ATCC 201684</strain>
    </source>
</reference>
<dbReference type="CDD" id="cd00167">
    <property type="entry name" value="SANT"/>
    <property type="match status" value="3"/>
</dbReference>
<dbReference type="InterPro" id="IPR009057">
    <property type="entry name" value="Homeodomain-like_sf"/>
</dbReference>
<dbReference type="InterPro" id="IPR050560">
    <property type="entry name" value="MYB_TF"/>
</dbReference>
<keyword evidence="7" id="KW-1185">Reference proteome</keyword>
<evidence type="ECO:0000259" key="4">
    <source>
        <dbReference type="PROSITE" id="PS50090"/>
    </source>
</evidence>
<dbReference type="InterPro" id="IPR001005">
    <property type="entry name" value="SANT/Myb"/>
</dbReference>
<keyword evidence="1" id="KW-0677">Repeat</keyword>
<feature type="domain" description="HTH myb-type" evidence="5">
    <location>
        <begin position="27"/>
        <end position="76"/>
    </location>
</feature>
<proteinExistence type="predicted"/>
<evidence type="ECO:0000313" key="6">
    <source>
        <dbReference type="EMBL" id="KAF0744418.1"/>
    </source>
</evidence>
<dbReference type="EMBL" id="VJMJ01000009">
    <property type="protein sequence ID" value="KAF0744418.1"/>
    <property type="molecule type" value="Genomic_DNA"/>
</dbReference>
<feature type="compositionally biased region" description="Polar residues" evidence="3">
    <location>
        <begin position="14"/>
        <end position="29"/>
    </location>
</feature>
<organism evidence="6 7">
    <name type="scientific">Aphanomyces euteiches</name>
    <dbReference type="NCBI Taxonomy" id="100861"/>
    <lineage>
        <taxon>Eukaryota</taxon>
        <taxon>Sar</taxon>
        <taxon>Stramenopiles</taxon>
        <taxon>Oomycota</taxon>
        <taxon>Saprolegniomycetes</taxon>
        <taxon>Saprolegniales</taxon>
        <taxon>Verrucalvaceae</taxon>
        <taxon>Aphanomyces</taxon>
    </lineage>
</organism>
<dbReference type="Gene3D" id="1.10.10.60">
    <property type="entry name" value="Homeodomain-like"/>
    <property type="match status" value="3"/>
</dbReference>
<evidence type="ECO:0000313" key="7">
    <source>
        <dbReference type="Proteomes" id="UP000481153"/>
    </source>
</evidence>
<dbReference type="Proteomes" id="UP000481153">
    <property type="component" value="Unassembled WGS sequence"/>
</dbReference>
<dbReference type="FunFam" id="1.10.10.60:FF:000010">
    <property type="entry name" value="Transcriptional activator Myb isoform A"/>
    <property type="match status" value="1"/>
</dbReference>
<dbReference type="PROSITE" id="PS51294">
    <property type="entry name" value="HTH_MYB"/>
    <property type="match status" value="3"/>
</dbReference>
<feature type="compositionally biased region" description="Pro residues" evidence="3">
    <location>
        <begin position="213"/>
        <end position="226"/>
    </location>
</feature>
<dbReference type="GO" id="GO:0005634">
    <property type="term" value="C:nucleus"/>
    <property type="evidence" value="ECO:0007669"/>
    <property type="project" value="TreeGrafter"/>
</dbReference>
<feature type="region of interest" description="Disordered" evidence="3">
    <location>
        <begin position="1"/>
        <end position="29"/>
    </location>
</feature>
<dbReference type="AlphaFoldDB" id="A0A6G0XVD7"/>
<dbReference type="PANTHER" id="PTHR45614:SF274">
    <property type="entry name" value="MYB-LIKE DNA-BINDING PROTEIN"/>
    <property type="match status" value="1"/>
</dbReference>
<evidence type="ECO:0000259" key="5">
    <source>
        <dbReference type="PROSITE" id="PS51294"/>
    </source>
</evidence>
<dbReference type="Pfam" id="PF13921">
    <property type="entry name" value="Myb_DNA-bind_6"/>
    <property type="match status" value="2"/>
</dbReference>
<comment type="caution">
    <text evidence="6">The sequence shown here is derived from an EMBL/GenBank/DDBJ whole genome shotgun (WGS) entry which is preliminary data.</text>
</comment>
<evidence type="ECO:0000256" key="1">
    <source>
        <dbReference type="ARBA" id="ARBA00022737"/>
    </source>
</evidence>
<evidence type="ECO:0000256" key="2">
    <source>
        <dbReference type="ARBA" id="ARBA00023125"/>
    </source>
</evidence>
<feature type="domain" description="Myb-like" evidence="4">
    <location>
        <begin position="79"/>
        <end position="125"/>
    </location>
</feature>
<protein>
    <submittedName>
        <fullName evidence="6">Uncharacterized protein</fullName>
    </submittedName>
</protein>
<feature type="domain" description="HTH myb-type" evidence="5">
    <location>
        <begin position="79"/>
        <end position="129"/>
    </location>
</feature>
<dbReference type="InterPro" id="IPR017930">
    <property type="entry name" value="Myb_dom"/>
</dbReference>
<dbReference type="GO" id="GO:0000978">
    <property type="term" value="F:RNA polymerase II cis-regulatory region sequence-specific DNA binding"/>
    <property type="evidence" value="ECO:0007669"/>
    <property type="project" value="TreeGrafter"/>
</dbReference>
<evidence type="ECO:0000256" key="3">
    <source>
        <dbReference type="SAM" id="MobiDB-lite"/>
    </source>
</evidence>
<dbReference type="VEuPathDB" id="FungiDB:AeMF1_021039"/>
<feature type="domain" description="Myb-like" evidence="4">
    <location>
        <begin position="126"/>
        <end position="176"/>
    </location>
</feature>
<keyword evidence="2" id="KW-0238">DNA-binding</keyword>
<feature type="domain" description="Myb-like" evidence="4">
    <location>
        <begin position="20"/>
        <end position="72"/>
    </location>
</feature>
<accession>A0A6G0XVD7</accession>